<feature type="active site" description="Nucleophile" evidence="4">
    <location>
        <position position="31"/>
    </location>
</feature>
<dbReference type="InterPro" id="IPR017937">
    <property type="entry name" value="Thioredoxin_CS"/>
</dbReference>
<dbReference type="OrthoDB" id="10263751at2759"/>
<gene>
    <name evidence="7" type="ORF">ASPSYDRAFT_48536</name>
</gene>
<dbReference type="VEuPathDB" id="FungiDB:ASPSYDRAFT_48536"/>
<keyword evidence="8" id="KW-1185">Reference proteome</keyword>
<dbReference type="Pfam" id="PF00085">
    <property type="entry name" value="Thioredoxin"/>
    <property type="match status" value="1"/>
</dbReference>
<evidence type="ECO:0000256" key="5">
    <source>
        <dbReference type="PIRSR" id="PIRSR000077-4"/>
    </source>
</evidence>
<dbReference type="CDD" id="cd02947">
    <property type="entry name" value="TRX_family"/>
    <property type="match status" value="1"/>
</dbReference>
<accession>A0A1L9T9Y9</accession>
<dbReference type="Proteomes" id="UP000184356">
    <property type="component" value="Unassembled WGS sequence"/>
</dbReference>
<feature type="active site" description="Nucleophile" evidence="4">
    <location>
        <position position="34"/>
    </location>
</feature>
<dbReference type="PROSITE" id="PS51352">
    <property type="entry name" value="THIOREDOXIN_2"/>
    <property type="match status" value="1"/>
</dbReference>
<feature type="disulfide bond" description="Redox-active" evidence="5">
    <location>
        <begin position="31"/>
        <end position="34"/>
    </location>
</feature>
<dbReference type="SUPFAM" id="SSF52833">
    <property type="entry name" value="Thioredoxin-like"/>
    <property type="match status" value="1"/>
</dbReference>
<evidence type="ECO:0000313" key="7">
    <source>
        <dbReference type="EMBL" id="OJJ56258.1"/>
    </source>
</evidence>
<dbReference type="FunFam" id="3.40.30.10:FF:000245">
    <property type="entry name" value="Thioredoxin"/>
    <property type="match status" value="1"/>
</dbReference>
<organism evidence="7 8">
    <name type="scientific">Aspergillus sydowii CBS 593.65</name>
    <dbReference type="NCBI Taxonomy" id="1036612"/>
    <lineage>
        <taxon>Eukaryota</taxon>
        <taxon>Fungi</taxon>
        <taxon>Dikarya</taxon>
        <taxon>Ascomycota</taxon>
        <taxon>Pezizomycotina</taxon>
        <taxon>Eurotiomycetes</taxon>
        <taxon>Eurotiomycetidae</taxon>
        <taxon>Eurotiales</taxon>
        <taxon>Aspergillaceae</taxon>
        <taxon>Aspergillus</taxon>
        <taxon>Aspergillus subgen. Nidulantes</taxon>
    </lineage>
</organism>
<dbReference type="PANTHER" id="PTHR46115">
    <property type="entry name" value="THIOREDOXIN-LIKE PROTEIN 1"/>
    <property type="match status" value="1"/>
</dbReference>
<evidence type="ECO:0000256" key="2">
    <source>
        <dbReference type="ARBA" id="ARBA00023157"/>
    </source>
</evidence>
<feature type="site" description="Contributes to redox potential value" evidence="4">
    <location>
        <position position="33"/>
    </location>
</feature>
<dbReference type="GeneID" id="63763723"/>
<feature type="site" description="Contributes to redox potential value" evidence="4">
    <location>
        <position position="32"/>
    </location>
</feature>
<dbReference type="InterPro" id="IPR005746">
    <property type="entry name" value="Thioredoxin"/>
</dbReference>
<dbReference type="InterPro" id="IPR013766">
    <property type="entry name" value="Thioredoxin_domain"/>
</dbReference>
<evidence type="ECO:0000313" key="8">
    <source>
        <dbReference type="Proteomes" id="UP000184356"/>
    </source>
</evidence>
<feature type="site" description="Deprotonates C-terminal active site Cys" evidence="4">
    <location>
        <position position="25"/>
    </location>
</feature>
<dbReference type="STRING" id="1036612.A0A1L9T9Y9"/>
<reference evidence="8" key="1">
    <citation type="journal article" date="2017" name="Genome Biol.">
        <title>Comparative genomics reveals high biological diversity and specific adaptations in the industrially and medically important fungal genus Aspergillus.</title>
        <authorList>
            <person name="de Vries R.P."/>
            <person name="Riley R."/>
            <person name="Wiebenga A."/>
            <person name="Aguilar-Osorio G."/>
            <person name="Amillis S."/>
            <person name="Uchima C.A."/>
            <person name="Anderluh G."/>
            <person name="Asadollahi M."/>
            <person name="Askin M."/>
            <person name="Barry K."/>
            <person name="Battaglia E."/>
            <person name="Bayram O."/>
            <person name="Benocci T."/>
            <person name="Braus-Stromeyer S.A."/>
            <person name="Caldana C."/>
            <person name="Canovas D."/>
            <person name="Cerqueira G.C."/>
            <person name="Chen F."/>
            <person name="Chen W."/>
            <person name="Choi C."/>
            <person name="Clum A."/>
            <person name="Dos Santos R.A."/>
            <person name="Damasio A.R."/>
            <person name="Diallinas G."/>
            <person name="Emri T."/>
            <person name="Fekete E."/>
            <person name="Flipphi M."/>
            <person name="Freyberg S."/>
            <person name="Gallo A."/>
            <person name="Gournas C."/>
            <person name="Habgood R."/>
            <person name="Hainaut M."/>
            <person name="Harispe M.L."/>
            <person name="Henrissat B."/>
            <person name="Hilden K.S."/>
            <person name="Hope R."/>
            <person name="Hossain A."/>
            <person name="Karabika E."/>
            <person name="Karaffa L."/>
            <person name="Karanyi Z."/>
            <person name="Krasevec N."/>
            <person name="Kuo A."/>
            <person name="Kusch H."/>
            <person name="LaButti K."/>
            <person name="Lagendijk E.L."/>
            <person name="Lapidus A."/>
            <person name="Levasseur A."/>
            <person name="Lindquist E."/>
            <person name="Lipzen A."/>
            <person name="Logrieco A.F."/>
            <person name="MacCabe A."/>
            <person name="Maekelae M.R."/>
            <person name="Malavazi I."/>
            <person name="Melin P."/>
            <person name="Meyer V."/>
            <person name="Mielnichuk N."/>
            <person name="Miskei M."/>
            <person name="Molnar A.P."/>
            <person name="Mule G."/>
            <person name="Ngan C.Y."/>
            <person name="Orejas M."/>
            <person name="Orosz E."/>
            <person name="Ouedraogo J.P."/>
            <person name="Overkamp K.M."/>
            <person name="Park H.-S."/>
            <person name="Perrone G."/>
            <person name="Piumi F."/>
            <person name="Punt P.J."/>
            <person name="Ram A.F."/>
            <person name="Ramon A."/>
            <person name="Rauscher S."/>
            <person name="Record E."/>
            <person name="Riano-Pachon D.M."/>
            <person name="Robert V."/>
            <person name="Roehrig J."/>
            <person name="Ruller R."/>
            <person name="Salamov A."/>
            <person name="Salih N.S."/>
            <person name="Samson R.A."/>
            <person name="Sandor E."/>
            <person name="Sanguinetti M."/>
            <person name="Schuetze T."/>
            <person name="Sepcic K."/>
            <person name="Shelest E."/>
            <person name="Sherlock G."/>
            <person name="Sophianopoulou V."/>
            <person name="Squina F.M."/>
            <person name="Sun H."/>
            <person name="Susca A."/>
            <person name="Todd R.B."/>
            <person name="Tsang A."/>
            <person name="Unkles S.E."/>
            <person name="van de Wiele N."/>
            <person name="van Rossen-Uffink D."/>
            <person name="Oliveira J.V."/>
            <person name="Vesth T.C."/>
            <person name="Visser J."/>
            <person name="Yu J.-H."/>
            <person name="Zhou M."/>
            <person name="Andersen M.R."/>
            <person name="Archer D.B."/>
            <person name="Baker S.E."/>
            <person name="Benoit I."/>
            <person name="Brakhage A.A."/>
            <person name="Braus G.H."/>
            <person name="Fischer R."/>
            <person name="Frisvad J.C."/>
            <person name="Goldman G.H."/>
            <person name="Houbraken J."/>
            <person name="Oakley B."/>
            <person name="Pocsi I."/>
            <person name="Scazzocchio C."/>
            <person name="Seiboth B."/>
            <person name="vanKuyk P.A."/>
            <person name="Wortman J."/>
            <person name="Dyer P.S."/>
            <person name="Grigoriev I.V."/>
        </authorList>
    </citation>
    <scope>NUCLEOTIDE SEQUENCE [LARGE SCALE GENOMIC DNA]</scope>
    <source>
        <strain evidence="8">CBS 593.65</strain>
    </source>
</reference>
<comment type="similarity">
    <text evidence="1 3">Belongs to the thioredoxin family.</text>
</comment>
<dbReference type="AlphaFoldDB" id="A0A1L9T9Y9"/>
<dbReference type="GO" id="GO:0015035">
    <property type="term" value="F:protein-disulfide reductase activity"/>
    <property type="evidence" value="ECO:0007669"/>
    <property type="project" value="InterPro"/>
</dbReference>
<keyword evidence="5" id="KW-0676">Redox-active center</keyword>
<dbReference type="PROSITE" id="PS00194">
    <property type="entry name" value="THIOREDOXIN_1"/>
    <property type="match status" value="1"/>
</dbReference>
<dbReference type="RefSeq" id="XP_040700064.1">
    <property type="nucleotide sequence ID" value="XM_040847650.1"/>
</dbReference>
<feature type="domain" description="Thioredoxin" evidence="6">
    <location>
        <begin position="1"/>
        <end position="106"/>
    </location>
</feature>
<evidence type="ECO:0000256" key="1">
    <source>
        <dbReference type="ARBA" id="ARBA00008987"/>
    </source>
</evidence>
<dbReference type="EMBL" id="KV878591">
    <property type="protein sequence ID" value="OJJ56258.1"/>
    <property type="molecule type" value="Genomic_DNA"/>
</dbReference>
<evidence type="ECO:0000259" key="6">
    <source>
        <dbReference type="PROSITE" id="PS51352"/>
    </source>
</evidence>
<keyword evidence="2 5" id="KW-1015">Disulfide bond</keyword>
<evidence type="ECO:0000256" key="4">
    <source>
        <dbReference type="PIRSR" id="PIRSR000077-1"/>
    </source>
</evidence>
<sequence>MSVTVIDSFAQFQDLINSDKPVIIDFWAPWCGPCRAISPVFESLASQPDFANITFAKVNTDEQEQIAGEVGIRAMPTFMSFKDGTKLDELVGADPGRLQNLIRQAV</sequence>
<dbReference type="PRINTS" id="PR00421">
    <property type="entry name" value="THIOREDOXIN"/>
</dbReference>
<name>A0A1L9T9Y9_9EURO</name>
<dbReference type="NCBIfam" id="TIGR01068">
    <property type="entry name" value="thioredoxin"/>
    <property type="match status" value="1"/>
</dbReference>
<dbReference type="Gene3D" id="3.40.30.10">
    <property type="entry name" value="Glutaredoxin"/>
    <property type="match status" value="1"/>
</dbReference>
<dbReference type="PIRSF" id="PIRSF000077">
    <property type="entry name" value="Thioredoxin"/>
    <property type="match status" value="1"/>
</dbReference>
<evidence type="ECO:0000256" key="3">
    <source>
        <dbReference type="PIRNR" id="PIRNR000077"/>
    </source>
</evidence>
<dbReference type="InterPro" id="IPR036249">
    <property type="entry name" value="Thioredoxin-like_sf"/>
</dbReference>
<protein>
    <recommendedName>
        <fullName evidence="3">Thioredoxin</fullName>
    </recommendedName>
</protein>
<proteinExistence type="inferred from homology"/>